<dbReference type="EMBL" id="SLXO01000010">
    <property type="protein sequence ID" value="TCP31931.1"/>
    <property type="molecule type" value="Genomic_DNA"/>
</dbReference>
<name>A0A4R2PCX2_RHOSA</name>
<dbReference type="OrthoDB" id="3233388at2"/>
<protein>
    <submittedName>
        <fullName evidence="1">Phage-related protein</fullName>
    </submittedName>
</protein>
<dbReference type="Proteomes" id="UP000295399">
    <property type="component" value="Unassembled WGS sequence"/>
</dbReference>
<accession>A0A4R2PCX2</accession>
<proteinExistence type="predicted"/>
<keyword evidence="2" id="KW-1185">Reference proteome</keyword>
<dbReference type="InterPro" id="IPR009241">
    <property type="entry name" value="HigB-like"/>
</dbReference>
<comment type="caution">
    <text evidence="1">The sequence shown here is derived from an EMBL/GenBank/DDBJ whole genome shotgun (WGS) entry which is preliminary data.</text>
</comment>
<gene>
    <name evidence="1" type="ORF">EV659_1107</name>
</gene>
<reference evidence="1 2" key="1">
    <citation type="submission" date="2019-03" db="EMBL/GenBank/DDBJ databases">
        <title>Genomic Encyclopedia of Type Strains, Phase IV (KMG-IV): sequencing the most valuable type-strain genomes for metagenomic binning, comparative biology and taxonomic classification.</title>
        <authorList>
            <person name="Goeker M."/>
        </authorList>
    </citation>
    <scope>NUCLEOTIDE SEQUENCE [LARGE SCALE GENOMIC DNA]</scope>
    <source>
        <strain evidence="1 2">DSM 2132</strain>
    </source>
</reference>
<dbReference type="InParanoid" id="A0A4R2PCX2"/>
<evidence type="ECO:0000313" key="2">
    <source>
        <dbReference type="Proteomes" id="UP000295399"/>
    </source>
</evidence>
<organism evidence="1 2">
    <name type="scientific">Rhodothalassium salexigens DSM 2132</name>
    <dbReference type="NCBI Taxonomy" id="1188247"/>
    <lineage>
        <taxon>Bacteria</taxon>
        <taxon>Pseudomonadati</taxon>
        <taxon>Pseudomonadota</taxon>
        <taxon>Alphaproteobacteria</taxon>
        <taxon>Rhodothalassiales</taxon>
        <taxon>Rhodothalassiaceae</taxon>
        <taxon>Rhodothalassium</taxon>
    </lineage>
</organism>
<sequence>MVDAEKRIPAVFYRTGKGSEPVREWLKGLDREDRRVIGEDIKTVEFGWPVGMPVCRPISSHKGIWEVRSSLPKGRIARVLFCIAEGQMVLLHGFVKKSQKTPKPDLDLAVRRMKEVN</sequence>
<dbReference type="AlphaFoldDB" id="A0A4R2PCX2"/>
<dbReference type="Pfam" id="PF05973">
    <property type="entry name" value="Gp49"/>
    <property type="match status" value="1"/>
</dbReference>
<dbReference type="RefSeq" id="WP_132709156.1">
    <property type="nucleotide sequence ID" value="NZ_JACIGF010000010.1"/>
</dbReference>
<evidence type="ECO:0000313" key="1">
    <source>
        <dbReference type="EMBL" id="TCP31931.1"/>
    </source>
</evidence>